<keyword evidence="9" id="KW-1185">Reference proteome</keyword>
<dbReference type="Gene3D" id="2.30.30.40">
    <property type="entry name" value="SH3 Domains"/>
    <property type="match status" value="1"/>
</dbReference>
<dbReference type="SUPFAM" id="SSF50044">
    <property type="entry name" value="SH3-domain"/>
    <property type="match status" value="1"/>
</dbReference>
<gene>
    <name evidence="8" type="primary">LOC109875685</name>
</gene>
<accession>A0A8C7KTK6</accession>
<dbReference type="InterPro" id="IPR039801">
    <property type="entry name" value="EPS8-like"/>
</dbReference>
<reference evidence="8" key="1">
    <citation type="submission" date="2025-08" db="UniProtKB">
        <authorList>
            <consortium name="Ensembl"/>
        </authorList>
    </citation>
    <scope>IDENTIFICATION</scope>
</reference>
<dbReference type="GeneTree" id="ENSGT00940000158125"/>
<sequence>QNTKAAMMDPYGIPSPPIPHAPNAPVNMCLFHASQFQGILNHCFDDIEVFMAKLQQTAVAATVLSQRKKTNKKSRKQTAEGKRDKEFDLLTAKACPPPVEEFMDIFQKFKYCFSLLARLKSSISNPSSKELLHHVFKPLDMLVRTIGGPALGASVISPALTNSAISLLQDNLTEEERQIWTALGPHWTLPHSQLRGPVAPYTPVFLDGWKPEPSRADGQVWEDPVESQHKHEALREKQKVWNMRCTSIYIMYIDSVLPPEGERMYSCSYDFVARNNSELSVQQGDTLEVVESSKRWWKCRNRFNEVGFVPFNILEPVSHTESPVTMRPPKLLQRLTNGKASLNRPLVIARSSDTSVPLDYRSPPEEVEEWLRGKGFSETTVTLLGKLTGALLFSLNKEDLREVLPDEGARVYSQLTVQKALLEDAKKATELEAVMEKQKMKVDLKLESSTL</sequence>
<evidence type="ECO:0000256" key="4">
    <source>
        <dbReference type="ARBA" id="ARBA00022490"/>
    </source>
</evidence>
<dbReference type="GO" id="GO:0032587">
    <property type="term" value="C:ruffle membrane"/>
    <property type="evidence" value="ECO:0007669"/>
    <property type="project" value="TreeGrafter"/>
</dbReference>
<dbReference type="GO" id="GO:0003779">
    <property type="term" value="F:actin binding"/>
    <property type="evidence" value="ECO:0007669"/>
    <property type="project" value="TreeGrafter"/>
</dbReference>
<dbReference type="InterPro" id="IPR001452">
    <property type="entry name" value="SH3_domain"/>
</dbReference>
<evidence type="ECO:0000259" key="7">
    <source>
        <dbReference type="PROSITE" id="PS50002"/>
    </source>
</evidence>
<dbReference type="FunFam" id="2.30.30.40:FF:000071">
    <property type="entry name" value="Epidermal growth factor receptor kinase substrate 8"/>
    <property type="match status" value="1"/>
</dbReference>
<evidence type="ECO:0000256" key="2">
    <source>
        <dbReference type="ARBA" id="ARBA00006197"/>
    </source>
</evidence>
<dbReference type="InterPro" id="IPR013761">
    <property type="entry name" value="SAM/pointed_sf"/>
</dbReference>
<keyword evidence="4" id="KW-0963">Cytoplasm</keyword>
<dbReference type="Pfam" id="PF22975">
    <property type="entry name" value="EPS8_2nd"/>
    <property type="match status" value="1"/>
</dbReference>
<proteinExistence type="inferred from homology"/>
<comment type="subcellular location">
    <subcellularLocation>
        <location evidence="1">Cytoplasm</location>
    </subcellularLocation>
</comment>
<evidence type="ECO:0000256" key="3">
    <source>
        <dbReference type="ARBA" id="ARBA00022443"/>
    </source>
</evidence>
<evidence type="ECO:0000256" key="6">
    <source>
        <dbReference type="PROSITE-ProRule" id="PRU00192"/>
    </source>
</evidence>
<dbReference type="PROSITE" id="PS50002">
    <property type="entry name" value="SH3"/>
    <property type="match status" value="1"/>
</dbReference>
<feature type="domain" description="SH3" evidence="7">
    <location>
        <begin position="260"/>
        <end position="319"/>
    </location>
</feature>
<comment type="similarity">
    <text evidence="2">Belongs to the EPS8 family.</text>
</comment>
<dbReference type="GO" id="GO:0031982">
    <property type="term" value="C:vesicle"/>
    <property type="evidence" value="ECO:0007669"/>
    <property type="project" value="TreeGrafter"/>
</dbReference>
<dbReference type="GO" id="GO:1900029">
    <property type="term" value="P:positive regulation of ruffle assembly"/>
    <property type="evidence" value="ECO:0007669"/>
    <property type="project" value="TreeGrafter"/>
</dbReference>
<evidence type="ECO:0000256" key="5">
    <source>
        <dbReference type="ARBA" id="ARBA00022553"/>
    </source>
</evidence>
<dbReference type="InterPro" id="IPR055093">
    <property type="entry name" value="EPS8_2nd"/>
</dbReference>
<dbReference type="Pfam" id="PF18016">
    <property type="entry name" value="SAM_3"/>
    <property type="match status" value="1"/>
</dbReference>
<name>A0A8C7KTK6_ONCKI</name>
<dbReference type="PANTHER" id="PTHR12287">
    <property type="entry name" value="EPIDERMAL GROWTH FACTOR RECEPTOR KINASE SUBSTRATE EPS8-RELATED PROTEIN"/>
    <property type="match status" value="1"/>
</dbReference>
<dbReference type="GO" id="GO:0035023">
    <property type="term" value="P:regulation of Rho protein signal transduction"/>
    <property type="evidence" value="ECO:0007669"/>
    <property type="project" value="TreeGrafter"/>
</dbReference>
<reference evidence="8" key="2">
    <citation type="submission" date="2025-09" db="UniProtKB">
        <authorList>
            <consortium name="Ensembl"/>
        </authorList>
    </citation>
    <scope>IDENTIFICATION</scope>
</reference>
<dbReference type="InterPro" id="IPR041418">
    <property type="entry name" value="SAM_3"/>
</dbReference>
<dbReference type="SUPFAM" id="SSF47769">
    <property type="entry name" value="SAM/Pointed domain"/>
    <property type="match status" value="1"/>
</dbReference>
<organism evidence="8 9">
    <name type="scientific">Oncorhynchus kisutch</name>
    <name type="common">Coho salmon</name>
    <name type="synonym">Salmo kisutch</name>
    <dbReference type="NCBI Taxonomy" id="8019"/>
    <lineage>
        <taxon>Eukaryota</taxon>
        <taxon>Metazoa</taxon>
        <taxon>Chordata</taxon>
        <taxon>Craniata</taxon>
        <taxon>Vertebrata</taxon>
        <taxon>Euteleostomi</taxon>
        <taxon>Actinopterygii</taxon>
        <taxon>Neopterygii</taxon>
        <taxon>Teleostei</taxon>
        <taxon>Protacanthopterygii</taxon>
        <taxon>Salmoniformes</taxon>
        <taxon>Salmonidae</taxon>
        <taxon>Salmoninae</taxon>
        <taxon>Oncorhynchus</taxon>
    </lineage>
</organism>
<dbReference type="GO" id="GO:0005737">
    <property type="term" value="C:cytoplasm"/>
    <property type="evidence" value="ECO:0007669"/>
    <property type="project" value="UniProtKB-SubCell"/>
</dbReference>
<dbReference type="GO" id="GO:0007266">
    <property type="term" value="P:Rho protein signal transduction"/>
    <property type="evidence" value="ECO:0007669"/>
    <property type="project" value="TreeGrafter"/>
</dbReference>
<dbReference type="InterPro" id="IPR036028">
    <property type="entry name" value="SH3-like_dom_sf"/>
</dbReference>
<evidence type="ECO:0000313" key="9">
    <source>
        <dbReference type="Proteomes" id="UP000694557"/>
    </source>
</evidence>
<dbReference type="Gene3D" id="1.10.150.50">
    <property type="entry name" value="Transcription Factor, Ets-1"/>
    <property type="match status" value="1"/>
</dbReference>
<dbReference type="PANTHER" id="PTHR12287:SF24">
    <property type="entry name" value="EPIDERMAL GROWTH FACTOR RECEPTOR KINASE SUBSTRATE 8-LIKE PROTEIN 1 ISOFORM X1"/>
    <property type="match status" value="1"/>
</dbReference>
<dbReference type="Proteomes" id="UP000694557">
    <property type="component" value="Unassembled WGS sequence"/>
</dbReference>
<dbReference type="Pfam" id="PF00018">
    <property type="entry name" value="SH3_1"/>
    <property type="match status" value="1"/>
</dbReference>
<dbReference type="FunFam" id="1.10.150.50:FF:000023">
    <property type="entry name" value="Epidermal growth factor receptor kinase substrate 8"/>
    <property type="match status" value="1"/>
</dbReference>
<dbReference type="Ensembl" id="ENSOKIT00005116667.1">
    <property type="protein sequence ID" value="ENSOKIP00005108894.1"/>
    <property type="gene ID" value="ENSOKIG00005047658.1"/>
</dbReference>
<evidence type="ECO:0000313" key="8">
    <source>
        <dbReference type="Ensembl" id="ENSOKIP00005108894.1"/>
    </source>
</evidence>
<protein>
    <recommendedName>
        <fullName evidence="7">SH3 domain-containing protein</fullName>
    </recommendedName>
</protein>
<keyword evidence="5" id="KW-0597">Phosphoprotein</keyword>
<dbReference type="AlphaFoldDB" id="A0A8C7KTK6"/>
<evidence type="ECO:0000256" key="1">
    <source>
        <dbReference type="ARBA" id="ARBA00004496"/>
    </source>
</evidence>
<dbReference type="SMART" id="SM00326">
    <property type="entry name" value="SH3"/>
    <property type="match status" value="1"/>
</dbReference>
<keyword evidence="3 6" id="KW-0728">SH3 domain</keyword>